<sequence length="68" mass="7598">MAKNSFNKGDVVVLKSGGPPMTVDKLPGETFIRKVDSEYYCSWFKGATLNEGSFPEHVLMTYVPPEKK</sequence>
<gene>
    <name evidence="1" type="ORF">EV668_3594</name>
</gene>
<dbReference type="InterPro" id="IPR019226">
    <property type="entry name" value="DUF2158"/>
</dbReference>
<evidence type="ECO:0000313" key="2">
    <source>
        <dbReference type="Proteomes" id="UP000295122"/>
    </source>
</evidence>
<dbReference type="AlphaFoldDB" id="A0A4R7BYK2"/>
<reference evidence="1 2" key="1">
    <citation type="submission" date="2019-03" db="EMBL/GenBank/DDBJ databases">
        <title>Genomic Encyclopedia of Type Strains, Phase IV (KMG-IV): sequencing the most valuable type-strain genomes for metagenomic binning, comparative biology and taxonomic classification.</title>
        <authorList>
            <person name="Goeker M."/>
        </authorList>
    </citation>
    <scope>NUCLEOTIDE SEQUENCE [LARGE SCALE GENOMIC DNA]</scope>
    <source>
        <strain evidence="1 2">DSM 25903</strain>
    </source>
</reference>
<dbReference type="EMBL" id="SNZR01000014">
    <property type="protein sequence ID" value="TDR89106.1"/>
    <property type="molecule type" value="Genomic_DNA"/>
</dbReference>
<dbReference type="Pfam" id="PF09926">
    <property type="entry name" value="DUF2158"/>
    <property type="match status" value="1"/>
</dbReference>
<comment type="caution">
    <text evidence="1">The sequence shown here is derived from an EMBL/GenBank/DDBJ whole genome shotgun (WGS) entry which is preliminary data.</text>
</comment>
<accession>A0A4R7BYK2</accession>
<evidence type="ECO:0000313" key="1">
    <source>
        <dbReference type="EMBL" id="TDR89106.1"/>
    </source>
</evidence>
<dbReference type="OrthoDB" id="8020915at2"/>
<name>A0A4R7BYK2_9HYPH</name>
<dbReference type="RefSeq" id="WP_133772564.1">
    <property type="nucleotide sequence ID" value="NZ_SNZR01000014.1"/>
</dbReference>
<dbReference type="Proteomes" id="UP000295122">
    <property type="component" value="Unassembled WGS sequence"/>
</dbReference>
<organism evidence="1 2">
    <name type="scientific">Enterovirga rhinocerotis</name>
    <dbReference type="NCBI Taxonomy" id="1339210"/>
    <lineage>
        <taxon>Bacteria</taxon>
        <taxon>Pseudomonadati</taxon>
        <taxon>Pseudomonadota</taxon>
        <taxon>Alphaproteobacteria</taxon>
        <taxon>Hyphomicrobiales</taxon>
        <taxon>Methylobacteriaceae</taxon>
        <taxon>Enterovirga</taxon>
    </lineage>
</organism>
<proteinExistence type="predicted"/>
<protein>
    <submittedName>
        <fullName evidence="1">Uncharacterized protein YodC (DUF2158 family)</fullName>
    </submittedName>
</protein>
<keyword evidence="2" id="KW-1185">Reference proteome</keyword>